<dbReference type="InterPro" id="IPR019952">
    <property type="entry name" value="F420_OxRdatse_Rv1855c_pred"/>
</dbReference>
<dbReference type="Gene3D" id="3.20.20.30">
    <property type="entry name" value="Luciferase-like domain"/>
    <property type="match status" value="1"/>
</dbReference>
<keyword evidence="3" id="KW-0560">Oxidoreductase</keyword>
<keyword evidence="7" id="KW-1185">Reference proteome</keyword>
<organism evidence="6 7">
    <name type="scientific">Actinopolymorpha pittospori</name>
    <dbReference type="NCBI Taxonomy" id="648752"/>
    <lineage>
        <taxon>Bacteria</taxon>
        <taxon>Bacillati</taxon>
        <taxon>Actinomycetota</taxon>
        <taxon>Actinomycetes</taxon>
        <taxon>Propionibacteriales</taxon>
        <taxon>Actinopolymorphaceae</taxon>
        <taxon>Actinopolymorpha</taxon>
    </lineage>
</organism>
<dbReference type="NCBIfam" id="TIGR03560">
    <property type="entry name" value="F420_Rv1855c"/>
    <property type="match status" value="1"/>
</dbReference>
<evidence type="ECO:0000313" key="6">
    <source>
        <dbReference type="EMBL" id="MBE1604610.1"/>
    </source>
</evidence>
<accession>A0A927MPQ9</accession>
<dbReference type="Pfam" id="PF00296">
    <property type="entry name" value="Bac_luciferase"/>
    <property type="match status" value="1"/>
</dbReference>
<dbReference type="RefSeq" id="WP_192749116.1">
    <property type="nucleotide sequence ID" value="NZ_BAABJL010000143.1"/>
</dbReference>
<dbReference type="Proteomes" id="UP000638648">
    <property type="component" value="Unassembled WGS sequence"/>
</dbReference>
<dbReference type="PANTHER" id="PTHR42847:SF4">
    <property type="entry name" value="ALKANESULFONATE MONOOXYGENASE-RELATED"/>
    <property type="match status" value="1"/>
</dbReference>
<dbReference type="InterPro" id="IPR036661">
    <property type="entry name" value="Luciferase-like_sf"/>
</dbReference>
<evidence type="ECO:0000256" key="3">
    <source>
        <dbReference type="ARBA" id="ARBA00023002"/>
    </source>
</evidence>
<dbReference type="InterPro" id="IPR011251">
    <property type="entry name" value="Luciferase-like_dom"/>
</dbReference>
<dbReference type="InterPro" id="IPR050172">
    <property type="entry name" value="SsuD_RutA_monooxygenase"/>
</dbReference>
<evidence type="ECO:0000313" key="7">
    <source>
        <dbReference type="Proteomes" id="UP000638648"/>
    </source>
</evidence>
<dbReference type="PANTHER" id="PTHR42847">
    <property type="entry name" value="ALKANESULFONATE MONOOXYGENASE"/>
    <property type="match status" value="1"/>
</dbReference>
<proteinExistence type="predicted"/>
<evidence type="ECO:0000256" key="4">
    <source>
        <dbReference type="ARBA" id="ARBA00023033"/>
    </source>
</evidence>
<keyword evidence="4" id="KW-0503">Monooxygenase</keyword>
<dbReference type="GO" id="GO:0008726">
    <property type="term" value="F:alkanesulfonate monooxygenase activity"/>
    <property type="evidence" value="ECO:0007669"/>
    <property type="project" value="TreeGrafter"/>
</dbReference>
<dbReference type="EMBL" id="JADBEM010000001">
    <property type="protein sequence ID" value="MBE1604610.1"/>
    <property type="molecule type" value="Genomic_DNA"/>
</dbReference>
<protein>
    <submittedName>
        <fullName evidence="6">F420-dependent oxidoreductase-like protein</fullName>
    </submittedName>
</protein>
<comment type="caution">
    <text evidence="6">The sequence shown here is derived from an EMBL/GenBank/DDBJ whole genome shotgun (WGS) entry which is preliminary data.</text>
</comment>
<name>A0A927MPQ9_9ACTN</name>
<dbReference type="AlphaFoldDB" id="A0A927MPQ9"/>
<keyword evidence="1" id="KW-0285">Flavoprotein</keyword>
<dbReference type="SUPFAM" id="SSF51679">
    <property type="entry name" value="Bacterial luciferase-like"/>
    <property type="match status" value="1"/>
</dbReference>
<evidence type="ECO:0000256" key="1">
    <source>
        <dbReference type="ARBA" id="ARBA00022630"/>
    </source>
</evidence>
<reference evidence="6" key="1">
    <citation type="submission" date="2020-10" db="EMBL/GenBank/DDBJ databases">
        <title>Sequencing the genomes of 1000 actinobacteria strains.</title>
        <authorList>
            <person name="Klenk H.-P."/>
        </authorList>
    </citation>
    <scope>NUCLEOTIDE SEQUENCE</scope>
    <source>
        <strain evidence="6">DSM 45354</strain>
    </source>
</reference>
<evidence type="ECO:0000256" key="2">
    <source>
        <dbReference type="ARBA" id="ARBA00022643"/>
    </source>
</evidence>
<evidence type="ECO:0000259" key="5">
    <source>
        <dbReference type="Pfam" id="PF00296"/>
    </source>
</evidence>
<gene>
    <name evidence="6" type="ORF">HEB94_001458</name>
</gene>
<keyword evidence="2" id="KW-0288">FMN</keyword>
<sequence length="289" mass="31100">MRVSISVTNYSWPKGGAGIGQRLTRIARVADEEGIDTVWVADHLVQADPFADPGHTEHLEACTTLGYLAASTERVRLGTMVAGVTFRPPAVLIKAISTLDALSGGRAWFGIGTGHHEGEAHDMGLPFPSVSERFERLEETLRLAHQMWSGEESPFDGKHYQLAHPVDSPRPTNRPRILVGGTGERKTLRLVAQYADACNVFDIPDGGATVRHKLGVLAEHCARLGRPYGNVEKTIGTRLAPGESAEDFTRRCAGFTDLGIDHVGVITHGPWTEDAVRTVGAAARTLAGA</sequence>
<feature type="domain" description="Luciferase-like" evidence="5">
    <location>
        <begin position="1"/>
        <end position="255"/>
    </location>
</feature>
<dbReference type="GO" id="GO:0046306">
    <property type="term" value="P:alkanesulfonate catabolic process"/>
    <property type="evidence" value="ECO:0007669"/>
    <property type="project" value="TreeGrafter"/>
</dbReference>